<evidence type="ECO:0000313" key="3">
    <source>
        <dbReference type="EMBL" id="EGU44806.1"/>
    </source>
</evidence>
<accession>F9SYW6</accession>
<gene>
    <name evidence="3" type="ORF">VIOR3934_17407</name>
</gene>
<protein>
    <recommendedName>
        <fullName evidence="2">Zinc-ribbon domain-containing protein</fullName>
    </recommendedName>
</protein>
<dbReference type="Pfam" id="PF13240">
    <property type="entry name" value="Zn_Ribbon_1"/>
    <property type="match status" value="1"/>
</dbReference>
<keyword evidence="1" id="KW-1133">Transmembrane helix</keyword>
<dbReference type="InterPro" id="IPR026870">
    <property type="entry name" value="Zinc_ribbon_dom"/>
</dbReference>
<dbReference type="EMBL" id="AFWH01000089">
    <property type="protein sequence ID" value="EGU44806.1"/>
    <property type="molecule type" value="Genomic_DNA"/>
</dbReference>
<dbReference type="RefSeq" id="WP_004418672.1">
    <property type="nucleotide sequence ID" value="NZ_AFWH01000089.1"/>
</dbReference>
<evidence type="ECO:0000313" key="4">
    <source>
        <dbReference type="Proteomes" id="UP000002817"/>
    </source>
</evidence>
<comment type="caution">
    <text evidence="3">The sequence shown here is derived from an EMBL/GenBank/DDBJ whole genome shotgun (WGS) entry which is preliminary data.</text>
</comment>
<organism evidence="3 4">
    <name type="scientific">Vibrio orientalis CIP 102891 = ATCC 33934</name>
    <dbReference type="NCBI Taxonomy" id="675816"/>
    <lineage>
        <taxon>Bacteria</taxon>
        <taxon>Pseudomonadati</taxon>
        <taxon>Pseudomonadota</taxon>
        <taxon>Gammaproteobacteria</taxon>
        <taxon>Vibrionales</taxon>
        <taxon>Vibrionaceae</taxon>
        <taxon>Vibrio</taxon>
        <taxon>Vibrio oreintalis group</taxon>
    </lineage>
</organism>
<feature type="domain" description="Zinc-ribbon" evidence="2">
    <location>
        <begin position="140"/>
        <end position="162"/>
    </location>
</feature>
<dbReference type="AlphaFoldDB" id="F9SYW6"/>
<reference evidence="3 4" key="1">
    <citation type="journal article" date="2012" name="Int. J. Syst. Evol. Microbiol.">
        <title>Vibrio caribbeanicus sp. nov., isolated from the marine sponge Scleritoderma cyanea.</title>
        <authorList>
            <person name="Hoffmann M."/>
            <person name="Monday S.R."/>
            <person name="Allard M.W."/>
            <person name="Strain E.A."/>
            <person name="Whittaker P."/>
            <person name="Naum M."/>
            <person name="McCarthy P.J."/>
            <person name="Lopez J.V."/>
            <person name="Fischer M."/>
            <person name="Brown E.W."/>
        </authorList>
    </citation>
    <scope>NUCLEOTIDE SEQUENCE [LARGE SCALE GENOMIC DNA]</scope>
    <source>
        <strain evidence="4">CIP 102891 / ATCC 33934</strain>
    </source>
</reference>
<feature type="transmembrane region" description="Helical" evidence="1">
    <location>
        <begin position="57"/>
        <end position="76"/>
    </location>
</feature>
<proteinExistence type="predicted"/>
<evidence type="ECO:0000256" key="1">
    <source>
        <dbReference type="SAM" id="Phobius"/>
    </source>
</evidence>
<keyword evidence="1" id="KW-0472">Membrane</keyword>
<dbReference type="OrthoDB" id="7041927at2"/>
<evidence type="ECO:0000259" key="2">
    <source>
        <dbReference type="Pfam" id="PF13240"/>
    </source>
</evidence>
<feature type="non-terminal residue" evidence="3">
    <location>
        <position position="1"/>
    </location>
</feature>
<dbReference type="Proteomes" id="UP000002817">
    <property type="component" value="Unassembled WGS sequence"/>
</dbReference>
<sequence length="163" mass="18130">RYEYTEFNWITRSINRNMKDTSKGSLENNSTQKVTMADEQGNIASVKTGRAPSLGRGLSELVGGSLFGVIWINTTAESGPQYWSLIGYFIIASSVITGIYHMYNAFAKNRFSAQDIVSPDKEPDPLNRVLGHDVRQDHSYCTNCGEKTNDDNKFCSNCGTKVV</sequence>
<feature type="transmembrane region" description="Helical" evidence="1">
    <location>
        <begin position="82"/>
        <end position="103"/>
    </location>
</feature>
<keyword evidence="1" id="KW-0812">Transmembrane</keyword>
<name>F9SYW6_VIBOR</name>